<sequence length="105" mass="11373">MPPALLIVPTLSAFFPIHSVAIRFLHLSLSAYLCSHLPAHGLPSSVLTSKSRFPTQALFTPSNQESGMNDKKDEPSPLPSLSPPLCLLFLLAAPSRTKSCRAKYT</sequence>
<dbReference type="EMBL" id="JARJCM010000044">
    <property type="protein sequence ID" value="KAJ7036216.1"/>
    <property type="molecule type" value="Genomic_DNA"/>
</dbReference>
<gene>
    <name evidence="2" type="ORF">C8F04DRAFT_1181492</name>
</gene>
<evidence type="ECO:0000313" key="3">
    <source>
        <dbReference type="Proteomes" id="UP001218188"/>
    </source>
</evidence>
<feature type="region of interest" description="Disordered" evidence="1">
    <location>
        <begin position="58"/>
        <end position="79"/>
    </location>
</feature>
<evidence type="ECO:0000256" key="1">
    <source>
        <dbReference type="SAM" id="MobiDB-lite"/>
    </source>
</evidence>
<protein>
    <submittedName>
        <fullName evidence="2">Uncharacterized protein</fullName>
    </submittedName>
</protein>
<organism evidence="2 3">
    <name type="scientific">Mycena alexandri</name>
    <dbReference type="NCBI Taxonomy" id="1745969"/>
    <lineage>
        <taxon>Eukaryota</taxon>
        <taxon>Fungi</taxon>
        <taxon>Dikarya</taxon>
        <taxon>Basidiomycota</taxon>
        <taxon>Agaricomycotina</taxon>
        <taxon>Agaricomycetes</taxon>
        <taxon>Agaricomycetidae</taxon>
        <taxon>Agaricales</taxon>
        <taxon>Marasmiineae</taxon>
        <taxon>Mycenaceae</taxon>
        <taxon>Mycena</taxon>
    </lineage>
</organism>
<dbReference type="Proteomes" id="UP001218188">
    <property type="component" value="Unassembled WGS sequence"/>
</dbReference>
<evidence type="ECO:0000313" key="2">
    <source>
        <dbReference type="EMBL" id="KAJ7036216.1"/>
    </source>
</evidence>
<dbReference type="AlphaFoldDB" id="A0AAD6X5Z7"/>
<name>A0AAD6X5Z7_9AGAR</name>
<proteinExistence type="predicted"/>
<feature type="compositionally biased region" description="Polar residues" evidence="1">
    <location>
        <begin position="58"/>
        <end position="67"/>
    </location>
</feature>
<comment type="caution">
    <text evidence="2">The sequence shown here is derived from an EMBL/GenBank/DDBJ whole genome shotgun (WGS) entry which is preliminary data.</text>
</comment>
<reference evidence="2" key="1">
    <citation type="submission" date="2023-03" db="EMBL/GenBank/DDBJ databases">
        <title>Massive genome expansion in bonnet fungi (Mycena s.s.) driven by repeated elements and novel gene families across ecological guilds.</title>
        <authorList>
            <consortium name="Lawrence Berkeley National Laboratory"/>
            <person name="Harder C.B."/>
            <person name="Miyauchi S."/>
            <person name="Viragh M."/>
            <person name="Kuo A."/>
            <person name="Thoen E."/>
            <person name="Andreopoulos B."/>
            <person name="Lu D."/>
            <person name="Skrede I."/>
            <person name="Drula E."/>
            <person name="Henrissat B."/>
            <person name="Morin E."/>
            <person name="Kohler A."/>
            <person name="Barry K."/>
            <person name="LaButti K."/>
            <person name="Morin E."/>
            <person name="Salamov A."/>
            <person name="Lipzen A."/>
            <person name="Mereny Z."/>
            <person name="Hegedus B."/>
            <person name="Baldrian P."/>
            <person name="Stursova M."/>
            <person name="Weitz H."/>
            <person name="Taylor A."/>
            <person name="Grigoriev I.V."/>
            <person name="Nagy L.G."/>
            <person name="Martin F."/>
            <person name="Kauserud H."/>
        </authorList>
    </citation>
    <scope>NUCLEOTIDE SEQUENCE</scope>
    <source>
        <strain evidence="2">CBHHK200</strain>
    </source>
</reference>
<accession>A0AAD6X5Z7</accession>
<keyword evidence="3" id="KW-1185">Reference proteome</keyword>